<protein>
    <recommendedName>
        <fullName evidence="9">Enoyl-CoA hydratase</fullName>
    </recommendedName>
</protein>
<dbReference type="CDD" id="cd06558">
    <property type="entry name" value="crotonase-like"/>
    <property type="match status" value="1"/>
</dbReference>
<dbReference type="GO" id="GO:0006635">
    <property type="term" value="P:fatty acid beta-oxidation"/>
    <property type="evidence" value="ECO:0007669"/>
    <property type="project" value="TreeGrafter"/>
</dbReference>
<evidence type="ECO:0000256" key="3">
    <source>
        <dbReference type="ARBA" id="ARBA00005254"/>
    </source>
</evidence>
<evidence type="ECO:0008006" key="9">
    <source>
        <dbReference type="Google" id="ProtNLM"/>
    </source>
</evidence>
<dbReference type="InterPro" id="IPR001753">
    <property type="entry name" value="Enoyl-CoA_hydra/iso"/>
</dbReference>
<dbReference type="PANTHER" id="PTHR11941">
    <property type="entry name" value="ENOYL-COA HYDRATASE-RELATED"/>
    <property type="match status" value="1"/>
</dbReference>
<proteinExistence type="inferred from homology"/>
<dbReference type="InterPro" id="IPR029045">
    <property type="entry name" value="ClpP/crotonase-like_dom_sf"/>
</dbReference>
<evidence type="ECO:0000313" key="7">
    <source>
        <dbReference type="EMBL" id="KUM58374.1"/>
    </source>
</evidence>
<evidence type="ECO:0000256" key="1">
    <source>
        <dbReference type="ARBA" id="ARBA00004275"/>
    </source>
</evidence>
<keyword evidence="5" id="KW-0413">Isomerase</keyword>
<comment type="similarity">
    <text evidence="3">Belongs to the enoyl-CoA hydratase/isomerase family.</text>
</comment>
<dbReference type="GO" id="GO:0005777">
    <property type="term" value="C:peroxisome"/>
    <property type="evidence" value="ECO:0007669"/>
    <property type="project" value="UniProtKB-SubCell"/>
</dbReference>
<comment type="caution">
    <text evidence="7">The sequence shown here is derived from an EMBL/GenBank/DDBJ whole genome shotgun (WGS) entry which is preliminary data.</text>
</comment>
<evidence type="ECO:0000313" key="8">
    <source>
        <dbReference type="Proteomes" id="UP000055045"/>
    </source>
</evidence>
<keyword evidence="6" id="KW-0456">Lyase</keyword>
<organism evidence="7 8">
    <name type="scientific">Penicillium freii</name>
    <dbReference type="NCBI Taxonomy" id="48697"/>
    <lineage>
        <taxon>Eukaryota</taxon>
        <taxon>Fungi</taxon>
        <taxon>Dikarya</taxon>
        <taxon>Ascomycota</taxon>
        <taxon>Pezizomycotina</taxon>
        <taxon>Eurotiomycetes</taxon>
        <taxon>Eurotiomycetidae</taxon>
        <taxon>Eurotiales</taxon>
        <taxon>Aspergillaceae</taxon>
        <taxon>Penicillium</taxon>
    </lineage>
</organism>
<dbReference type="FunFam" id="3.90.226.10:FF:000074">
    <property type="entry name" value="Enoyl-CoA hydratase (AFU_orthologue AFUA_2G10650)"/>
    <property type="match status" value="1"/>
</dbReference>
<name>A0A101MD34_PENFR</name>
<dbReference type="STRING" id="48697.A0A101MD34"/>
<comment type="subcellular location">
    <subcellularLocation>
        <location evidence="1">Peroxisome</location>
    </subcellularLocation>
</comment>
<dbReference type="GO" id="GO:0005739">
    <property type="term" value="C:mitochondrion"/>
    <property type="evidence" value="ECO:0007669"/>
    <property type="project" value="TreeGrafter"/>
</dbReference>
<reference evidence="7 8" key="1">
    <citation type="submission" date="2015-10" db="EMBL/GenBank/DDBJ databases">
        <title>Genome sequencing of Penicillium freii.</title>
        <authorList>
            <person name="Nguyen H.D."/>
            <person name="Visagie C.M."/>
            <person name="Seifert K.A."/>
        </authorList>
    </citation>
    <scope>NUCLEOTIDE SEQUENCE [LARGE SCALE GENOMIC DNA]</scope>
    <source>
        <strain evidence="7 8">DAOM 242723</strain>
    </source>
</reference>
<dbReference type="SUPFAM" id="SSF52096">
    <property type="entry name" value="ClpP/crotonase"/>
    <property type="match status" value="1"/>
</dbReference>
<dbReference type="Gene3D" id="3.90.226.10">
    <property type="entry name" value="2-enoyl-CoA Hydratase, Chain A, domain 1"/>
    <property type="match status" value="1"/>
</dbReference>
<dbReference type="EMBL" id="LLXE01000288">
    <property type="protein sequence ID" value="KUM58374.1"/>
    <property type="molecule type" value="Genomic_DNA"/>
</dbReference>
<comment type="pathway">
    <text evidence="2">Siderophore biosynthesis.</text>
</comment>
<dbReference type="GO" id="GO:0016853">
    <property type="term" value="F:isomerase activity"/>
    <property type="evidence" value="ECO:0007669"/>
    <property type="project" value="UniProtKB-KW"/>
</dbReference>
<evidence type="ECO:0000256" key="2">
    <source>
        <dbReference type="ARBA" id="ARBA00004924"/>
    </source>
</evidence>
<sequence>MPPFTIQPPTPAHATLTYPAPHILLVTLNRPRDLNCINAQGHADLHAVWEWLDEEPSMRVGILTGKGRAFCAGADLKEWNDRASGATGSSSQPPMPNGGFGGLARRKGKKPVICAVNGICLGGGAEMIINSDIVIASSRAVFGLPEVKRGVVALAGALPRLVRTVGKQRAMEMVLTGRMVGAVEAERWGLVNSVVGVGEGDGDEEVGRAVLEKALGVAGEIAGNSPDSVLVSREGVKLGWEGIGADEATVMLNETWVKRLVKMVMVVHSLFILHLVKFIKTLISLLPSRRIPGIRDIPCNLNFRQSENQICGCPASLKK</sequence>
<keyword evidence="8" id="KW-1185">Reference proteome</keyword>
<accession>A0A101MD34</accession>
<gene>
    <name evidence="7" type="ORF">ACN42_g8787</name>
</gene>
<dbReference type="GO" id="GO:0016829">
    <property type="term" value="F:lyase activity"/>
    <property type="evidence" value="ECO:0007669"/>
    <property type="project" value="UniProtKB-KW"/>
</dbReference>
<dbReference type="PANTHER" id="PTHR11941:SF158">
    <property type="entry name" value="ENOYL-COA HYDRATASE (AFU_ORTHOLOGUE AFUA_2G10650)"/>
    <property type="match status" value="1"/>
</dbReference>
<keyword evidence="4" id="KW-0576">Peroxisome</keyword>
<evidence type="ECO:0000256" key="6">
    <source>
        <dbReference type="ARBA" id="ARBA00023239"/>
    </source>
</evidence>
<dbReference type="AlphaFoldDB" id="A0A101MD34"/>
<evidence type="ECO:0000256" key="4">
    <source>
        <dbReference type="ARBA" id="ARBA00023140"/>
    </source>
</evidence>
<dbReference type="Pfam" id="PF00378">
    <property type="entry name" value="ECH_1"/>
    <property type="match status" value="1"/>
</dbReference>
<dbReference type="Proteomes" id="UP000055045">
    <property type="component" value="Unassembled WGS sequence"/>
</dbReference>
<evidence type="ECO:0000256" key="5">
    <source>
        <dbReference type="ARBA" id="ARBA00023235"/>
    </source>
</evidence>